<gene>
    <name evidence="1" type="ORF">ACFS7Z_14955</name>
</gene>
<reference evidence="2" key="1">
    <citation type="journal article" date="2019" name="Int. J. Syst. Evol. Microbiol.">
        <title>The Global Catalogue of Microorganisms (GCM) 10K type strain sequencing project: providing services to taxonomists for standard genome sequencing and annotation.</title>
        <authorList>
            <consortium name="The Broad Institute Genomics Platform"/>
            <consortium name="The Broad Institute Genome Sequencing Center for Infectious Disease"/>
            <person name="Wu L."/>
            <person name="Ma J."/>
        </authorList>
    </citation>
    <scope>NUCLEOTIDE SEQUENCE [LARGE SCALE GENOMIC DNA]</scope>
    <source>
        <strain evidence="2">KCTC 23984</strain>
    </source>
</reference>
<keyword evidence="2" id="KW-1185">Reference proteome</keyword>
<evidence type="ECO:0000313" key="2">
    <source>
        <dbReference type="Proteomes" id="UP001597641"/>
    </source>
</evidence>
<sequence length="93" mass="10841">MNELDCFYEKLYACDFIALTPINEGLFYCRFYSKGLYLDRMFITDLSLQEELILLSEEDEIINEENVSRLKDKFVAFSRSKDEEGTLETAGGE</sequence>
<accession>A0ABW6BZ61</accession>
<dbReference type="RefSeq" id="WP_377486000.1">
    <property type="nucleotide sequence ID" value="NZ_JBHUOX010000011.1"/>
</dbReference>
<evidence type="ECO:0000313" key="1">
    <source>
        <dbReference type="EMBL" id="MFD3001669.1"/>
    </source>
</evidence>
<name>A0ABW6BZ61_9BACT</name>
<organism evidence="1 2">
    <name type="scientific">Pontibacter toksunensis</name>
    <dbReference type="NCBI Taxonomy" id="1332631"/>
    <lineage>
        <taxon>Bacteria</taxon>
        <taxon>Pseudomonadati</taxon>
        <taxon>Bacteroidota</taxon>
        <taxon>Cytophagia</taxon>
        <taxon>Cytophagales</taxon>
        <taxon>Hymenobacteraceae</taxon>
        <taxon>Pontibacter</taxon>
    </lineage>
</organism>
<proteinExistence type="predicted"/>
<dbReference type="EMBL" id="JBHUOX010000011">
    <property type="protein sequence ID" value="MFD3001669.1"/>
    <property type="molecule type" value="Genomic_DNA"/>
</dbReference>
<dbReference type="Proteomes" id="UP001597641">
    <property type="component" value="Unassembled WGS sequence"/>
</dbReference>
<protein>
    <submittedName>
        <fullName evidence="1">Uncharacterized protein</fullName>
    </submittedName>
</protein>
<comment type="caution">
    <text evidence="1">The sequence shown here is derived from an EMBL/GenBank/DDBJ whole genome shotgun (WGS) entry which is preliminary data.</text>
</comment>